<evidence type="ECO:0000313" key="2">
    <source>
        <dbReference type="EMBL" id="TYK53045.1"/>
    </source>
</evidence>
<organism evidence="2 3">
    <name type="scientific">Actinomadura decatromicini</name>
    <dbReference type="NCBI Taxonomy" id="2604572"/>
    <lineage>
        <taxon>Bacteria</taxon>
        <taxon>Bacillati</taxon>
        <taxon>Actinomycetota</taxon>
        <taxon>Actinomycetes</taxon>
        <taxon>Streptosporangiales</taxon>
        <taxon>Thermomonosporaceae</taxon>
        <taxon>Actinomadura</taxon>
    </lineage>
</organism>
<name>A0A5D3G0M7_9ACTN</name>
<protein>
    <submittedName>
        <fullName evidence="2">Uncharacterized protein</fullName>
    </submittedName>
</protein>
<dbReference type="EMBL" id="VSRQ01000001">
    <property type="protein sequence ID" value="TYK53045.1"/>
    <property type="molecule type" value="Genomic_DNA"/>
</dbReference>
<dbReference type="AlphaFoldDB" id="A0A5D3G0M7"/>
<sequence length="81" mass="8441">MTVEVLLDPPAHVRLPDEGAEIGDQAHAVNGLAAQPVTVLTYDTSQSMKARGRGLEVQKLAVPPEGDEPKKAPGRTGGGSR</sequence>
<comment type="caution">
    <text evidence="2">The sequence shown here is derived from an EMBL/GenBank/DDBJ whole genome shotgun (WGS) entry which is preliminary data.</text>
</comment>
<accession>A0A5D3G0M7</accession>
<gene>
    <name evidence="2" type="ORF">FXF68_04735</name>
</gene>
<dbReference type="Proteomes" id="UP000323505">
    <property type="component" value="Unassembled WGS sequence"/>
</dbReference>
<feature type="region of interest" description="Disordered" evidence="1">
    <location>
        <begin position="50"/>
        <end position="81"/>
    </location>
</feature>
<keyword evidence="3" id="KW-1185">Reference proteome</keyword>
<evidence type="ECO:0000313" key="3">
    <source>
        <dbReference type="Proteomes" id="UP000323505"/>
    </source>
</evidence>
<reference evidence="2 3" key="1">
    <citation type="submission" date="2019-08" db="EMBL/GenBank/DDBJ databases">
        <title>Actinomadura sp. nov. CYP1-5 isolated from mountain soil.</title>
        <authorList>
            <person name="Songsumanus A."/>
            <person name="Kuncharoen N."/>
            <person name="Kudo T."/>
            <person name="Yuki M."/>
            <person name="Igarashi Y."/>
            <person name="Tanasupawat S."/>
        </authorList>
    </citation>
    <scope>NUCLEOTIDE SEQUENCE [LARGE SCALE GENOMIC DNA]</scope>
    <source>
        <strain evidence="2 3">CYP1-5</strain>
    </source>
</reference>
<proteinExistence type="predicted"/>
<dbReference type="RefSeq" id="WP_148757632.1">
    <property type="nucleotide sequence ID" value="NZ_VSRQ01000001.1"/>
</dbReference>
<evidence type="ECO:0000256" key="1">
    <source>
        <dbReference type="SAM" id="MobiDB-lite"/>
    </source>
</evidence>